<evidence type="ECO:0000313" key="2">
    <source>
        <dbReference type="Proteomes" id="UP000177445"/>
    </source>
</evidence>
<dbReference type="Proteomes" id="UP000177445">
    <property type="component" value="Chromosome"/>
</dbReference>
<dbReference type="RefSeq" id="WP_070968734.1">
    <property type="nucleotide sequence ID" value="NZ_CP017715.1"/>
</dbReference>
<keyword evidence="2" id="KW-1185">Reference proteome</keyword>
<protein>
    <submittedName>
        <fullName evidence="1">Uncharacterized protein</fullName>
    </submittedName>
</protein>
<sequence>MQLRMLRMFFLAFAFPILWVDAAPLAEGSKFLPETVDFSDFTVEISAHAFRRVDFNSHPGAIGFKHRFNFLEGRRANFAGHYLLLYWGCGTGCQQFAIVDVKTGQVFMNEGWSTSLGVCYRADSALLITNPGASESMRVDSGYYQWDGEQLNLLGRGVTPQLEDCNAATHASP</sequence>
<gene>
    <name evidence="1" type="ORF">BKP64_08975</name>
</gene>
<accession>A0A1D9GLA6</accession>
<dbReference type="OrthoDB" id="8757135at2"/>
<proteinExistence type="predicted"/>
<name>A0A1D9GLA6_9GAMM</name>
<dbReference type="AlphaFoldDB" id="A0A1D9GLA6"/>
<reference evidence="1 2" key="1">
    <citation type="submission" date="2016-10" db="EMBL/GenBank/DDBJ databases">
        <title>Marinobacter salinus sp. nov., a moderately halophilic bacterium isolated from a tidal flat environment.</title>
        <authorList>
            <person name="Park S.-J."/>
        </authorList>
    </citation>
    <scope>NUCLEOTIDE SEQUENCE [LARGE SCALE GENOMIC DNA]</scope>
    <source>
        <strain evidence="1 2">Hb8</strain>
    </source>
</reference>
<dbReference type="STRING" id="1874317.BKP64_08975"/>
<dbReference type="KEGG" id="msq:BKP64_08975"/>
<organism evidence="1 2">
    <name type="scientific">Marinobacter salinus</name>
    <dbReference type="NCBI Taxonomy" id="1874317"/>
    <lineage>
        <taxon>Bacteria</taxon>
        <taxon>Pseudomonadati</taxon>
        <taxon>Pseudomonadota</taxon>
        <taxon>Gammaproteobacteria</taxon>
        <taxon>Pseudomonadales</taxon>
        <taxon>Marinobacteraceae</taxon>
        <taxon>Marinobacter</taxon>
    </lineage>
</organism>
<evidence type="ECO:0000313" key="1">
    <source>
        <dbReference type="EMBL" id="AOY88285.1"/>
    </source>
</evidence>
<dbReference type="EMBL" id="CP017715">
    <property type="protein sequence ID" value="AOY88285.1"/>
    <property type="molecule type" value="Genomic_DNA"/>
</dbReference>